<dbReference type="PANTHER" id="PTHR10806:SF6">
    <property type="entry name" value="SIGNAL PEPTIDASE COMPLEX CATALYTIC SUBUNIT SEC11"/>
    <property type="match status" value="1"/>
</dbReference>
<protein>
    <submittedName>
        <fullName evidence="2">Signal peptidase I</fullName>
    </submittedName>
</protein>
<name>A0A1T5IN33_9MICO</name>
<dbReference type="GO" id="GO:0006465">
    <property type="term" value="P:signal peptide processing"/>
    <property type="evidence" value="ECO:0007669"/>
    <property type="project" value="InterPro"/>
</dbReference>
<keyword evidence="1" id="KW-0812">Transmembrane</keyword>
<organism evidence="2 3">
    <name type="scientific">Okibacterium fritillariae</name>
    <dbReference type="NCBI Taxonomy" id="123320"/>
    <lineage>
        <taxon>Bacteria</taxon>
        <taxon>Bacillati</taxon>
        <taxon>Actinomycetota</taxon>
        <taxon>Actinomycetes</taxon>
        <taxon>Micrococcales</taxon>
        <taxon>Microbacteriaceae</taxon>
        <taxon>Okibacterium</taxon>
    </lineage>
</organism>
<dbReference type="OrthoDB" id="3178064at2"/>
<evidence type="ECO:0000256" key="1">
    <source>
        <dbReference type="SAM" id="Phobius"/>
    </source>
</evidence>
<keyword evidence="3" id="KW-1185">Reference proteome</keyword>
<gene>
    <name evidence="2" type="ORF">SAMN06309945_0627</name>
</gene>
<feature type="transmembrane region" description="Helical" evidence="1">
    <location>
        <begin position="135"/>
        <end position="158"/>
    </location>
</feature>
<dbReference type="GO" id="GO:0008233">
    <property type="term" value="F:peptidase activity"/>
    <property type="evidence" value="ECO:0007669"/>
    <property type="project" value="InterPro"/>
</dbReference>
<evidence type="ECO:0000313" key="3">
    <source>
        <dbReference type="Proteomes" id="UP000190857"/>
    </source>
</evidence>
<feature type="transmembrane region" description="Helical" evidence="1">
    <location>
        <begin position="12"/>
        <end position="41"/>
    </location>
</feature>
<accession>A0A1T5IN33</accession>
<dbReference type="RefSeq" id="WP_079726829.1">
    <property type="nucleotide sequence ID" value="NZ_FUZP01000001.1"/>
</dbReference>
<dbReference type="GO" id="GO:0016020">
    <property type="term" value="C:membrane"/>
    <property type="evidence" value="ECO:0007669"/>
    <property type="project" value="InterPro"/>
</dbReference>
<dbReference type="AlphaFoldDB" id="A0A1T5IN33"/>
<sequence length="481" mass="50547">MTTSVWRIVRETILSAAAALGVICLIGSALMLVTGVTPVVFRSGSMAPAMPTGALALVQDRAARTVSVGDVVSTIGGTGIRTTHRVVDLRRGSEGRMTLTTRGDANGADDATEKTVSRVDVVIWSTPMWGYAVTALQHSFVVFAGGAIAGSWITWWAVRRRNDRRPPRVPHATPTTYSRDRSVSRTITLPVTVITLAGLATGLGLAGSAQGTRASFVSDAAQASATFSVDKLGTRIARTLDVTRATNGEEGARLGPAGASTWTDFPPPPFRPTSFSAESALSVAFDGTQYAYRYDGGDWRMRALPASGITAVMATSNTIVPVVMATNGTTWWYSEHPAAEGTPGSWNVFAPLNPPTGIIDSDSAGRRNATTDGSTIKVSDYFGNTWTTAAPLPDGNATMVAYSGLTVLAWGTGGWWRSIDNGASWAADAVLNARVPVPTDMTGGTGASSSEDNRFIIARGTSGIWRYDGPSQTMSAVQPAY</sequence>
<dbReference type="SUPFAM" id="SSF110296">
    <property type="entry name" value="Oligoxyloglucan reducing end-specific cellobiohydrolase"/>
    <property type="match status" value="1"/>
</dbReference>
<dbReference type="STRING" id="123320.SAMN06309945_0627"/>
<feature type="transmembrane region" description="Helical" evidence="1">
    <location>
        <begin position="187"/>
        <end position="206"/>
    </location>
</feature>
<reference evidence="2 3" key="1">
    <citation type="submission" date="2017-02" db="EMBL/GenBank/DDBJ databases">
        <authorList>
            <person name="Peterson S.W."/>
        </authorList>
    </citation>
    <scope>NUCLEOTIDE SEQUENCE [LARGE SCALE GENOMIC DNA]</scope>
    <source>
        <strain evidence="2 3">VKM Ac-2059</strain>
    </source>
</reference>
<keyword evidence="1" id="KW-1133">Transmembrane helix</keyword>
<dbReference type="CDD" id="cd06462">
    <property type="entry name" value="Peptidase_S24_S26"/>
    <property type="match status" value="1"/>
</dbReference>
<keyword evidence="1" id="KW-0472">Membrane</keyword>
<proteinExistence type="predicted"/>
<dbReference type="InterPro" id="IPR001733">
    <property type="entry name" value="Peptidase_S26B"/>
</dbReference>
<dbReference type="Proteomes" id="UP000190857">
    <property type="component" value="Unassembled WGS sequence"/>
</dbReference>
<dbReference type="PANTHER" id="PTHR10806">
    <property type="entry name" value="SIGNAL PEPTIDASE COMPLEX CATALYTIC SUBUNIT SEC11"/>
    <property type="match status" value="1"/>
</dbReference>
<dbReference type="EMBL" id="FUZP01000001">
    <property type="protein sequence ID" value="SKC40373.1"/>
    <property type="molecule type" value="Genomic_DNA"/>
</dbReference>
<evidence type="ECO:0000313" key="2">
    <source>
        <dbReference type="EMBL" id="SKC40373.1"/>
    </source>
</evidence>